<gene>
    <name evidence="15" type="ORF">NSCI0253_LOCUS4519</name>
</gene>
<evidence type="ECO:0000259" key="14">
    <source>
        <dbReference type="Pfam" id="PF00520"/>
    </source>
</evidence>
<keyword evidence="6" id="KW-0851">Voltage-gated channel</keyword>
<evidence type="ECO:0000256" key="6">
    <source>
        <dbReference type="ARBA" id="ARBA00022882"/>
    </source>
</evidence>
<dbReference type="GO" id="GO:0005249">
    <property type="term" value="F:voltage-gated potassium channel activity"/>
    <property type="evidence" value="ECO:0007669"/>
    <property type="project" value="InterPro"/>
</dbReference>
<dbReference type="SUPFAM" id="SSF81324">
    <property type="entry name" value="Voltage-gated potassium channels"/>
    <property type="match status" value="1"/>
</dbReference>
<proteinExistence type="predicted"/>
<dbReference type="PRINTS" id="PR01463">
    <property type="entry name" value="EAGCHANLFMLY"/>
</dbReference>
<dbReference type="Pfam" id="PF00520">
    <property type="entry name" value="Ion_trans"/>
    <property type="match status" value="1"/>
</dbReference>
<dbReference type="Gene3D" id="1.20.120.350">
    <property type="entry name" value="Voltage-gated potassium channels. Chain C"/>
    <property type="match status" value="1"/>
</dbReference>
<feature type="transmembrane region" description="Helical" evidence="13">
    <location>
        <begin position="171"/>
        <end position="191"/>
    </location>
</feature>
<evidence type="ECO:0000256" key="11">
    <source>
        <dbReference type="ARBA" id="ARBA00023303"/>
    </source>
</evidence>
<accession>A0A7S0ZRD5</accession>
<evidence type="ECO:0000256" key="8">
    <source>
        <dbReference type="ARBA" id="ARBA00022989"/>
    </source>
</evidence>
<keyword evidence="8 13" id="KW-1133">Transmembrane helix</keyword>
<feature type="transmembrane region" description="Helical" evidence="13">
    <location>
        <begin position="145"/>
        <end position="165"/>
    </location>
</feature>
<dbReference type="InterPro" id="IPR027359">
    <property type="entry name" value="Volt_channel_dom_sf"/>
</dbReference>
<dbReference type="InterPro" id="IPR003938">
    <property type="entry name" value="K_chnl_volt-dep_EAG/ELK/ERG"/>
</dbReference>
<feature type="transmembrane region" description="Helical" evidence="13">
    <location>
        <begin position="43"/>
        <end position="64"/>
    </location>
</feature>
<evidence type="ECO:0000256" key="12">
    <source>
        <dbReference type="SAM" id="MobiDB-lite"/>
    </source>
</evidence>
<comment type="subcellular location">
    <subcellularLocation>
        <location evidence="1">Membrane</location>
        <topology evidence="1">Multi-pass membrane protein</topology>
    </subcellularLocation>
</comment>
<dbReference type="GO" id="GO:0001508">
    <property type="term" value="P:action potential"/>
    <property type="evidence" value="ECO:0007669"/>
    <property type="project" value="TreeGrafter"/>
</dbReference>
<keyword evidence="9" id="KW-0406">Ion transport</keyword>
<dbReference type="Gene3D" id="1.10.287.70">
    <property type="match status" value="1"/>
</dbReference>
<dbReference type="InterPro" id="IPR028325">
    <property type="entry name" value="VG_K_chnl"/>
</dbReference>
<evidence type="ECO:0000256" key="4">
    <source>
        <dbReference type="ARBA" id="ARBA00022692"/>
    </source>
</evidence>
<evidence type="ECO:0000256" key="10">
    <source>
        <dbReference type="ARBA" id="ARBA00023136"/>
    </source>
</evidence>
<feature type="compositionally biased region" description="Basic residues" evidence="12">
    <location>
        <begin position="381"/>
        <end position="394"/>
    </location>
</feature>
<protein>
    <recommendedName>
        <fullName evidence="14">Ion transport domain-containing protein</fullName>
    </recommendedName>
</protein>
<evidence type="ECO:0000313" key="15">
    <source>
        <dbReference type="EMBL" id="CAD8830173.1"/>
    </source>
</evidence>
<name>A0A7S0ZRD5_NOCSC</name>
<evidence type="ECO:0000256" key="5">
    <source>
        <dbReference type="ARBA" id="ARBA00022826"/>
    </source>
</evidence>
<dbReference type="PRINTS" id="PR00169">
    <property type="entry name" value="KCHANNEL"/>
</dbReference>
<feature type="region of interest" description="Disordered" evidence="12">
    <location>
        <begin position="361"/>
        <end position="394"/>
    </location>
</feature>
<dbReference type="AlphaFoldDB" id="A0A7S0ZRD5"/>
<reference evidence="15" key="1">
    <citation type="submission" date="2021-01" db="EMBL/GenBank/DDBJ databases">
        <authorList>
            <person name="Corre E."/>
            <person name="Pelletier E."/>
            <person name="Niang G."/>
            <person name="Scheremetjew M."/>
            <person name="Finn R."/>
            <person name="Kale V."/>
            <person name="Holt S."/>
            <person name="Cochrane G."/>
            <person name="Meng A."/>
            <person name="Brown T."/>
            <person name="Cohen L."/>
        </authorList>
    </citation>
    <scope>NUCLEOTIDE SEQUENCE</scope>
</reference>
<feature type="domain" description="Ion transport" evidence="14">
    <location>
        <begin position="41"/>
        <end position="273"/>
    </location>
</feature>
<sequence>MLRCDEMLRECLPLIRVAYSGVRRRVFDLVHDRHSSTSAMCLYNFYTALIITSSVVTCLETMSSWNHPERPDDAQWWFRVDLAMAVLFSVQFTLLLWSSDEAFCDLLTCPNLLIDALAVVPFWMHLCLAQHVDVHFVRLSRAFRLLRLFTVVGSSAVVRLALRVLRLSVSSLMILVVFLSFGVFYFGAVMWSAERRTWRGECFAHDEECAQFQSVLDCMYWAITTLTSVGYGELCPRSTLGKCIAVCCMVVGTVCIALPQSVLCHVFEECYAAESQAAATCSILGPASGNKTIIEAQSLLHETREKLQQLAFDVQDLCKFCDAEQMLPFLDVIEGTLRSDFWYLEMVLEHVADDLREDAGLERRTTAPPQVSGHSFDLSVRHRRHRRHRHAAHL</sequence>
<keyword evidence="11" id="KW-0407">Ion channel</keyword>
<evidence type="ECO:0000256" key="9">
    <source>
        <dbReference type="ARBA" id="ARBA00023065"/>
    </source>
</evidence>
<evidence type="ECO:0000256" key="3">
    <source>
        <dbReference type="ARBA" id="ARBA00022538"/>
    </source>
</evidence>
<dbReference type="GO" id="GO:0008076">
    <property type="term" value="C:voltage-gated potassium channel complex"/>
    <property type="evidence" value="ECO:0007669"/>
    <property type="project" value="InterPro"/>
</dbReference>
<keyword evidence="2" id="KW-0813">Transport</keyword>
<evidence type="ECO:0000256" key="2">
    <source>
        <dbReference type="ARBA" id="ARBA00022448"/>
    </source>
</evidence>
<keyword evidence="10 13" id="KW-0472">Membrane</keyword>
<feature type="transmembrane region" description="Helical" evidence="13">
    <location>
        <begin position="76"/>
        <end position="97"/>
    </location>
</feature>
<evidence type="ECO:0000256" key="13">
    <source>
        <dbReference type="SAM" id="Phobius"/>
    </source>
</evidence>
<organism evidence="15">
    <name type="scientific">Noctiluca scintillans</name>
    <name type="common">Sea sparkle</name>
    <name type="synonym">Red tide dinoflagellate</name>
    <dbReference type="NCBI Taxonomy" id="2966"/>
    <lineage>
        <taxon>Eukaryota</taxon>
        <taxon>Sar</taxon>
        <taxon>Alveolata</taxon>
        <taxon>Dinophyceae</taxon>
        <taxon>Noctilucales</taxon>
        <taxon>Noctilucaceae</taxon>
        <taxon>Noctiluca</taxon>
    </lineage>
</organism>
<dbReference type="InterPro" id="IPR005821">
    <property type="entry name" value="Ion_trans_dom"/>
</dbReference>
<dbReference type="PANTHER" id="PTHR11537:SF254">
    <property type="entry name" value="POTASSIUM VOLTAGE-GATED CHANNEL PROTEIN SHAB"/>
    <property type="match status" value="1"/>
</dbReference>
<dbReference type="PANTHER" id="PTHR11537">
    <property type="entry name" value="VOLTAGE-GATED POTASSIUM CHANNEL"/>
    <property type="match status" value="1"/>
</dbReference>
<keyword evidence="4 13" id="KW-0812">Transmembrane</keyword>
<keyword evidence="7" id="KW-0630">Potassium</keyword>
<dbReference type="EMBL" id="HBFQ01006387">
    <property type="protein sequence ID" value="CAD8830173.1"/>
    <property type="molecule type" value="Transcribed_RNA"/>
</dbReference>
<keyword evidence="5" id="KW-0631">Potassium channel</keyword>
<evidence type="ECO:0000256" key="7">
    <source>
        <dbReference type="ARBA" id="ARBA00022958"/>
    </source>
</evidence>
<evidence type="ECO:0000256" key="1">
    <source>
        <dbReference type="ARBA" id="ARBA00004141"/>
    </source>
</evidence>
<keyword evidence="3" id="KW-0633">Potassium transport</keyword>